<evidence type="ECO:0000313" key="2">
    <source>
        <dbReference type="Proteomes" id="UP000789860"/>
    </source>
</evidence>
<evidence type="ECO:0000313" key="1">
    <source>
        <dbReference type="EMBL" id="CAG8694891.1"/>
    </source>
</evidence>
<comment type="caution">
    <text evidence="1">The sequence shown here is derived from an EMBL/GenBank/DDBJ whole genome shotgun (WGS) entry which is preliminary data.</text>
</comment>
<reference evidence="1" key="1">
    <citation type="submission" date="2021-06" db="EMBL/GenBank/DDBJ databases">
        <authorList>
            <person name="Kallberg Y."/>
            <person name="Tangrot J."/>
            <person name="Rosling A."/>
        </authorList>
    </citation>
    <scope>NUCLEOTIDE SEQUENCE</scope>
    <source>
        <strain evidence="1">AU212A</strain>
    </source>
</reference>
<accession>A0ACA9PDT5</accession>
<organism evidence="1 2">
    <name type="scientific">Scutellospora calospora</name>
    <dbReference type="NCBI Taxonomy" id="85575"/>
    <lineage>
        <taxon>Eukaryota</taxon>
        <taxon>Fungi</taxon>
        <taxon>Fungi incertae sedis</taxon>
        <taxon>Mucoromycota</taxon>
        <taxon>Glomeromycotina</taxon>
        <taxon>Glomeromycetes</taxon>
        <taxon>Diversisporales</taxon>
        <taxon>Gigasporaceae</taxon>
        <taxon>Scutellospora</taxon>
    </lineage>
</organism>
<feature type="non-terminal residue" evidence="1">
    <location>
        <position position="1"/>
    </location>
</feature>
<dbReference type="EMBL" id="CAJVPM010037243">
    <property type="protein sequence ID" value="CAG8694891.1"/>
    <property type="molecule type" value="Genomic_DNA"/>
</dbReference>
<sequence>INKCETHLKNCSKIDNESYQAYFGNSKITSSQVASQLRSNTSKKLLYSINIKTFFDHITTNEQD</sequence>
<dbReference type="Proteomes" id="UP000789860">
    <property type="component" value="Unassembled WGS sequence"/>
</dbReference>
<gene>
    <name evidence="1" type="ORF">SCALOS_LOCUS10275</name>
</gene>
<proteinExistence type="predicted"/>
<feature type="non-terminal residue" evidence="1">
    <location>
        <position position="64"/>
    </location>
</feature>
<protein>
    <submittedName>
        <fullName evidence="1">4328_t:CDS:1</fullName>
    </submittedName>
</protein>
<name>A0ACA9PDT5_9GLOM</name>
<keyword evidence="2" id="KW-1185">Reference proteome</keyword>